<protein>
    <submittedName>
        <fullName evidence="3">Dimethyl sulfoxide reductase</fullName>
    </submittedName>
</protein>
<dbReference type="PANTHER" id="PTHR38095:SF2">
    <property type="entry name" value="ANAEROBIC DIMETHYL SULFOXIDE REDUCTASE CHAIN C"/>
    <property type="match status" value="1"/>
</dbReference>
<dbReference type="RefSeq" id="WP_103677701.1">
    <property type="nucleotide sequence ID" value="NZ_PQGD01000018.1"/>
</dbReference>
<feature type="transmembrane region" description="Helical" evidence="1">
    <location>
        <begin position="6"/>
        <end position="25"/>
    </location>
</feature>
<keyword evidence="1" id="KW-0812">Transmembrane</keyword>
<keyword evidence="1" id="KW-1133">Transmembrane helix</keyword>
<organism evidence="3 5">
    <name type="scientific">Superficieibacter electus</name>
    <dbReference type="NCBI Taxonomy" id="2022662"/>
    <lineage>
        <taxon>Bacteria</taxon>
        <taxon>Pseudomonadati</taxon>
        <taxon>Pseudomonadota</taxon>
        <taxon>Gammaproteobacteria</taxon>
        <taxon>Enterobacterales</taxon>
        <taxon>Enterobacteriaceae</taxon>
        <taxon>Superficieibacter</taxon>
    </lineage>
</organism>
<reference evidence="4 5" key="1">
    <citation type="submission" date="2018-01" db="EMBL/GenBank/DDBJ databases">
        <title>Superficieibacter electus gen. nov., sp. nov., an extended-spectrum beta-lactamase possessing member of the Enterobacteriaceae family, isolated from intensive care unit surfaces.</title>
        <authorList>
            <person name="Potter R.F."/>
            <person name="D'Souza A.W."/>
        </authorList>
    </citation>
    <scope>NUCLEOTIDE SEQUENCE [LARGE SCALE GENOMIC DNA]</scope>
    <source>
        <strain evidence="3 5">BP-1</strain>
        <strain evidence="2 4">BP-2</strain>
    </source>
</reference>
<dbReference type="GO" id="GO:0005886">
    <property type="term" value="C:plasma membrane"/>
    <property type="evidence" value="ECO:0007669"/>
    <property type="project" value="TreeGrafter"/>
</dbReference>
<evidence type="ECO:0000313" key="2">
    <source>
        <dbReference type="EMBL" id="POP42508.1"/>
    </source>
</evidence>
<accession>A0A2P5GKI8</accession>
<comment type="caution">
    <text evidence="3">The sequence shown here is derived from an EMBL/GenBank/DDBJ whole genome shotgun (WGS) entry which is preliminary data.</text>
</comment>
<evidence type="ECO:0000313" key="4">
    <source>
        <dbReference type="Proteomes" id="UP000237073"/>
    </source>
</evidence>
<evidence type="ECO:0000313" key="3">
    <source>
        <dbReference type="EMBL" id="POP45122.1"/>
    </source>
</evidence>
<evidence type="ECO:0000256" key="1">
    <source>
        <dbReference type="SAM" id="Phobius"/>
    </source>
</evidence>
<feature type="transmembrane region" description="Helical" evidence="1">
    <location>
        <begin position="244"/>
        <end position="265"/>
    </location>
</feature>
<feature type="transmembrane region" description="Helical" evidence="1">
    <location>
        <begin position="77"/>
        <end position="96"/>
    </location>
</feature>
<dbReference type="GO" id="GO:0019645">
    <property type="term" value="P:anaerobic electron transport chain"/>
    <property type="evidence" value="ECO:0007669"/>
    <property type="project" value="InterPro"/>
</dbReference>
<dbReference type="AlphaFoldDB" id="A0A2P5GKI8"/>
<dbReference type="EMBL" id="PQGE01000019">
    <property type="protein sequence ID" value="POP42508.1"/>
    <property type="molecule type" value="Genomic_DNA"/>
</dbReference>
<dbReference type="Pfam" id="PF04976">
    <property type="entry name" value="DmsC"/>
    <property type="match status" value="1"/>
</dbReference>
<feature type="transmembrane region" description="Helical" evidence="1">
    <location>
        <begin position="37"/>
        <end position="57"/>
    </location>
</feature>
<dbReference type="EMBL" id="PQGD01000018">
    <property type="protein sequence ID" value="POP45122.1"/>
    <property type="molecule type" value="Genomic_DNA"/>
</dbReference>
<keyword evidence="4" id="KW-1185">Reference proteome</keyword>
<dbReference type="Proteomes" id="UP000247005">
    <property type="component" value="Unassembled WGS sequence"/>
</dbReference>
<name>A0A2P5GKI8_9ENTR</name>
<dbReference type="PANTHER" id="PTHR38095">
    <property type="entry name" value="ANAEROBIC DIMETHYL SULFOXIDE REDUCTASE CHAIN YNFH"/>
    <property type="match status" value="1"/>
</dbReference>
<dbReference type="GO" id="GO:0009390">
    <property type="term" value="C:dimethyl sulfoxide reductase complex"/>
    <property type="evidence" value="ECO:0007669"/>
    <property type="project" value="TreeGrafter"/>
</dbReference>
<dbReference type="OrthoDB" id="7058271at2"/>
<feature type="transmembrane region" description="Helical" evidence="1">
    <location>
        <begin position="217"/>
        <end position="237"/>
    </location>
</feature>
<gene>
    <name evidence="3" type="ORF">CHU32_20380</name>
    <name evidence="2" type="ORF">CHU33_19365</name>
</gene>
<sequence>MHELPLLLFTLLLQSSVGVTVWLALLRSRAGTGLSGVVLAFVMACMGLLASMLHMGYPLNALNALRHVASSWLSREIVFASLYLAALGLSGLLMICRKPGANLLLMLAAVIGVIDVYCMGQIYMHTSVITWQHVNTLFLFYGTSVIVGSVLIALMALKGRWACLPQLAKCAVAAVTIMVLARLLVQPLWFSAIMEAGQQIVTLPHAPVARLQQLHNLYIAGWIVSVTGLFCFAIGGLRKAKGALILGSGLLIIAEVVLRFIFFSIG</sequence>
<keyword evidence="1" id="KW-0472">Membrane</keyword>
<feature type="transmembrane region" description="Helical" evidence="1">
    <location>
        <begin position="167"/>
        <end position="185"/>
    </location>
</feature>
<feature type="transmembrane region" description="Helical" evidence="1">
    <location>
        <begin position="136"/>
        <end position="155"/>
    </location>
</feature>
<proteinExistence type="predicted"/>
<feature type="transmembrane region" description="Helical" evidence="1">
    <location>
        <begin position="103"/>
        <end position="124"/>
    </location>
</feature>
<evidence type="ECO:0000313" key="5">
    <source>
        <dbReference type="Proteomes" id="UP000247005"/>
    </source>
</evidence>
<dbReference type="GO" id="GO:0009389">
    <property type="term" value="F:dimethyl sulfoxide reductase activity"/>
    <property type="evidence" value="ECO:0007669"/>
    <property type="project" value="TreeGrafter"/>
</dbReference>
<dbReference type="Proteomes" id="UP000237073">
    <property type="component" value="Unassembled WGS sequence"/>
</dbReference>
<dbReference type="InterPro" id="IPR007059">
    <property type="entry name" value="DmsC"/>
</dbReference>